<dbReference type="InterPro" id="IPR011659">
    <property type="entry name" value="WD40"/>
</dbReference>
<dbReference type="SUPFAM" id="SSF82171">
    <property type="entry name" value="DPP6 N-terminal domain-like"/>
    <property type="match status" value="1"/>
</dbReference>
<dbReference type="EMBL" id="JBHTAJ010000025">
    <property type="protein sequence ID" value="MFC7180934.1"/>
    <property type="molecule type" value="Genomic_DNA"/>
</dbReference>
<evidence type="ECO:0000256" key="2">
    <source>
        <dbReference type="SAM" id="SignalP"/>
    </source>
</evidence>
<evidence type="ECO:0008006" key="5">
    <source>
        <dbReference type="Google" id="ProtNLM"/>
    </source>
</evidence>
<feature type="compositionally biased region" description="Low complexity" evidence="1">
    <location>
        <begin position="36"/>
        <end position="45"/>
    </location>
</feature>
<feature type="signal peptide" evidence="2">
    <location>
        <begin position="1"/>
        <end position="29"/>
    </location>
</feature>
<feature type="region of interest" description="Disordered" evidence="1">
    <location>
        <begin position="36"/>
        <end position="73"/>
    </location>
</feature>
<sequence length="336" mass="34083">MPARNRRSTATAAALVAALTTGGMLLLTACNPDGSADAAAPGSSAQPTATPTGKPSSAPAPSRTLNGTAGSRLTISTGTSKVVMNGTVVDFGTVVRDLAWSPNGRKAAFIDGTGSLVVSNADGSGKVTVAHNPGGQTWSHPAWQVTTTDNVNHVEPRNNLFFAVAQAGETKLKSVAATAVNGTPAVLGLNAEAGDNVAAVPQSGNTWPNTGGDHGTAVYAHTPSGSVYIRDDYLRQQGGKVTEGSQPALSPNSEEVVFVRSVAGHDHVFVAQLDGSTPKDLTPQAATDYTEPAWSPDGRTLAVRTPEGIATLPADGSKAPVLVSTYPGLPAYRPGG</sequence>
<dbReference type="InterPro" id="IPR011042">
    <property type="entry name" value="6-blade_b-propeller_TolB-like"/>
</dbReference>
<name>A0ABW2FUQ5_9ACTN</name>
<gene>
    <name evidence="3" type="ORF">ACFQMG_15360</name>
</gene>
<organism evidence="3 4">
    <name type="scientific">Kitasatospora paranensis</name>
    <dbReference type="NCBI Taxonomy" id="258053"/>
    <lineage>
        <taxon>Bacteria</taxon>
        <taxon>Bacillati</taxon>
        <taxon>Actinomycetota</taxon>
        <taxon>Actinomycetes</taxon>
        <taxon>Kitasatosporales</taxon>
        <taxon>Streptomycetaceae</taxon>
        <taxon>Kitasatospora</taxon>
    </lineage>
</organism>
<feature type="compositionally biased region" description="Polar residues" evidence="1">
    <location>
        <begin position="63"/>
        <end position="73"/>
    </location>
</feature>
<feature type="chain" id="PRO_5045260604" description="WD40 repeat protein" evidence="2">
    <location>
        <begin position="30"/>
        <end position="336"/>
    </location>
</feature>
<feature type="region of interest" description="Disordered" evidence="1">
    <location>
        <begin position="275"/>
        <end position="299"/>
    </location>
</feature>
<dbReference type="Proteomes" id="UP001596435">
    <property type="component" value="Unassembled WGS sequence"/>
</dbReference>
<feature type="compositionally biased region" description="Polar residues" evidence="1">
    <location>
        <begin position="46"/>
        <end position="55"/>
    </location>
</feature>
<dbReference type="RefSeq" id="WP_345706714.1">
    <property type="nucleotide sequence ID" value="NZ_BAABKV010000001.1"/>
</dbReference>
<keyword evidence="4" id="KW-1185">Reference proteome</keyword>
<dbReference type="PROSITE" id="PS51257">
    <property type="entry name" value="PROKAR_LIPOPROTEIN"/>
    <property type="match status" value="1"/>
</dbReference>
<proteinExistence type="predicted"/>
<protein>
    <recommendedName>
        <fullName evidence="5">WD40 repeat protein</fullName>
    </recommendedName>
</protein>
<dbReference type="Pfam" id="PF07676">
    <property type="entry name" value="PD40"/>
    <property type="match status" value="1"/>
</dbReference>
<evidence type="ECO:0000313" key="4">
    <source>
        <dbReference type="Proteomes" id="UP001596435"/>
    </source>
</evidence>
<keyword evidence="2" id="KW-0732">Signal</keyword>
<reference evidence="4" key="1">
    <citation type="journal article" date="2019" name="Int. J. Syst. Evol. Microbiol.">
        <title>The Global Catalogue of Microorganisms (GCM) 10K type strain sequencing project: providing services to taxonomists for standard genome sequencing and annotation.</title>
        <authorList>
            <consortium name="The Broad Institute Genomics Platform"/>
            <consortium name="The Broad Institute Genome Sequencing Center for Infectious Disease"/>
            <person name="Wu L."/>
            <person name="Ma J."/>
        </authorList>
    </citation>
    <scope>NUCLEOTIDE SEQUENCE [LARGE SCALE GENOMIC DNA]</scope>
    <source>
        <strain evidence="4">CGMCC 1.12859</strain>
    </source>
</reference>
<accession>A0ABW2FUQ5</accession>
<evidence type="ECO:0000313" key="3">
    <source>
        <dbReference type="EMBL" id="MFC7180934.1"/>
    </source>
</evidence>
<comment type="caution">
    <text evidence="3">The sequence shown here is derived from an EMBL/GenBank/DDBJ whole genome shotgun (WGS) entry which is preliminary data.</text>
</comment>
<dbReference type="Gene3D" id="2.120.10.30">
    <property type="entry name" value="TolB, C-terminal domain"/>
    <property type="match status" value="1"/>
</dbReference>
<evidence type="ECO:0000256" key="1">
    <source>
        <dbReference type="SAM" id="MobiDB-lite"/>
    </source>
</evidence>